<sequence length="392" mass="38548">MAGARAGTAVRALVTHSPQSGTLPAALRAGATVAAPLGLLVALERTDLALYAAFGAFTAVYGRRPDGSADPRVQLRLAVVLVAAVATGVAVSLSGAGAWLAVVVTAAWAALAAHLSDRQGWRPPGPLFCVFAVGACSAVPVGGAVSGAVDVAVAAVAAVGTALGTAAFALALTAASGPLVRRLARRRASSDSSTSTRTGTGPAAPGPAARPVTPAAPGAHATSAARSTLTARPALRRRVQVVRCAAAVAVAGALGVATTSEHPYWAAVAAVAPLTALTLSSQLVRAAHRVLGTLAGLGVAAVLLSLPLPTVAVVAVAAVLQVLAELLVVRHYGAAMLVITPLALLMGQLAHPVPVPALLADRGVETLLGVAVGVVVVLLTRPRRPAHVGAGG</sequence>
<keyword evidence="4 8" id="KW-1133">Transmembrane helix</keyword>
<evidence type="ECO:0000256" key="4">
    <source>
        <dbReference type="ARBA" id="ARBA00022989"/>
    </source>
</evidence>
<keyword evidence="3 8" id="KW-0812">Transmembrane</keyword>
<dbReference type="RefSeq" id="WP_147925739.1">
    <property type="nucleotide sequence ID" value="NZ_VKAC01000004.1"/>
</dbReference>
<dbReference type="Pfam" id="PF13515">
    <property type="entry name" value="FUSC_2"/>
    <property type="match status" value="1"/>
</dbReference>
<evidence type="ECO:0000256" key="6">
    <source>
        <dbReference type="ARBA" id="ARBA00043993"/>
    </source>
</evidence>
<feature type="region of interest" description="Disordered" evidence="7">
    <location>
        <begin position="185"/>
        <end position="229"/>
    </location>
</feature>
<dbReference type="GO" id="GO:0005886">
    <property type="term" value="C:plasma membrane"/>
    <property type="evidence" value="ECO:0007669"/>
    <property type="project" value="UniProtKB-SubCell"/>
</dbReference>
<evidence type="ECO:0000256" key="1">
    <source>
        <dbReference type="ARBA" id="ARBA00004651"/>
    </source>
</evidence>
<dbReference type="PANTHER" id="PTHR30509:SF9">
    <property type="entry name" value="MULTIDRUG RESISTANCE PROTEIN MDTO"/>
    <property type="match status" value="1"/>
</dbReference>
<keyword evidence="11" id="KW-1185">Reference proteome</keyword>
<dbReference type="OrthoDB" id="4989419at2"/>
<organism evidence="10 11">
    <name type="scientific">Quadrisphaera setariae</name>
    <dbReference type="NCBI Taxonomy" id="2593304"/>
    <lineage>
        <taxon>Bacteria</taxon>
        <taxon>Bacillati</taxon>
        <taxon>Actinomycetota</taxon>
        <taxon>Actinomycetes</taxon>
        <taxon>Kineosporiales</taxon>
        <taxon>Kineosporiaceae</taxon>
        <taxon>Quadrisphaera</taxon>
    </lineage>
</organism>
<feature type="transmembrane region" description="Helical" evidence="8">
    <location>
        <begin position="73"/>
        <end position="91"/>
    </location>
</feature>
<feature type="domain" description="Integral membrane bound transporter" evidence="9">
    <location>
        <begin position="250"/>
        <end position="376"/>
    </location>
</feature>
<comment type="subcellular location">
    <subcellularLocation>
        <location evidence="1">Cell membrane</location>
        <topology evidence="1">Multi-pass membrane protein</topology>
    </subcellularLocation>
</comment>
<accession>A0A5C8ZIB5</accession>
<dbReference type="PANTHER" id="PTHR30509">
    <property type="entry name" value="P-HYDROXYBENZOIC ACID EFFLUX PUMP SUBUNIT-RELATED"/>
    <property type="match status" value="1"/>
</dbReference>
<evidence type="ECO:0000256" key="2">
    <source>
        <dbReference type="ARBA" id="ARBA00022475"/>
    </source>
</evidence>
<dbReference type="Proteomes" id="UP000321234">
    <property type="component" value="Unassembled WGS sequence"/>
</dbReference>
<feature type="transmembrane region" description="Helical" evidence="8">
    <location>
        <begin position="363"/>
        <end position="380"/>
    </location>
</feature>
<feature type="transmembrane region" description="Helical" evidence="8">
    <location>
        <begin position="97"/>
        <end position="115"/>
    </location>
</feature>
<dbReference type="InterPro" id="IPR049453">
    <property type="entry name" value="Memb_transporter_dom"/>
</dbReference>
<evidence type="ECO:0000256" key="8">
    <source>
        <dbReference type="SAM" id="Phobius"/>
    </source>
</evidence>
<evidence type="ECO:0000313" key="10">
    <source>
        <dbReference type="EMBL" id="TXR56610.1"/>
    </source>
</evidence>
<comment type="similarity">
    <text evidence="6">Belongs to the YccS/YhfK family.</text>
</comment>
<feature type="transmembrane region" description="Helical" evidence="8">
    <location>
        <begin position="332"/>
        <end position="351"/>
    </location>
</feature>
<evidence type="ECO:0000313" key="11">
    <source>
        <dbReference type="Proteomes" id="UP000321234"/>
    </source>
</evidence>
<feature type="transmembrane region" description="Helical" evidence="8">
    <location>
        <begin position="127"/>
        <end position="145"/>
    </location>
</feature>
<keyword evidence="5 8" id="KW-0472">Membrane</keyword>
<proteinExistence type="inferred from homology"/>
<comment type="caution">
    <text evidence="10">The sequence shown here is derived from an EMBL/GenBank/DDBJ whole genome shotgun (WGS) entry which is preliminary data.</text>
</comment>
<feature type="transmembrane region" description="Helical" evidence="8">
    <location>
        <begin position="296"/>
        <end position="320"/>
    </location>
</feature>
<evidence type="ECO:0000256" key="5">
    <source>
        <dbReference type="ARBA" id="ARBA00023136"/>
    </source>
</evidence>
<evidence type="ECO:0000256" key="7">
    <source>
        <dbReference type="SAM" id="MobiDB-lite"/>
    </source>
</evidence>
<protein>
    <submittedName>
        <fullName evidence="10">FUSC family protein</fullName>
    </submittedName>
</protein>
<feature type="compositionally biased region" description="Low complexity" evidence="7">
    <location>
        <begin position="190"/>
        <end position="229"/>
    </location>
</feature>
<evidence type="ECO:0000256" key="3">
    <source>
        <dbReference type="ARBA" id="ARBA00022692"/>
    </source>
</evidence>
<dbReference type="AlphaFoldDB" id="A0A5C8ZIB5"/>
<feature type="transmembrane region" description="Helical" evidence="8">
    <location>
        <begin position="151"/>
        <end position="180"/>
    </location>
</feature>
<reference evidence="10 11" key="1">
    <citation type="submission" date="2019-07" db="EMBL/GenBank/DDBJ databases">
        <title>Quadrisphaera sp. strain DD2A genome sequencing and assembly.</title>
        <authorList>
            <person name="Kim I."/>
        </authorList>
    </citation>
    <scope>NUCLEOTIDE SEQUENCE [LARGE SCALE GENOMIC DNA]</scope>
    <source>
        <strain evidence="10 11">DD2A</strain>
    </source>
</reference>
<dbReference type="EMBL" id="VKAC01000004">
    <property type="protein sequence ID" value="TXR56610.1"/>
    <property type="molecule type" value="Genomic_DNA"/>
</dbReference>
<keyword evidence="2" id="KW-1003">Cell membrane</keyword>
<name>A0A5C8ZIB5_9ACTN</name>
<evidence type="ECO:0000259" key="9">
    <source>
        <dbReference type="Pfam" id="PF13515"/>
    </source>
</evidence>
<feature type="transmembrane region" description="Helical" evidence="8">
    <location>
        <begin position="241"/>
        <end position="258"/>
    </location>
</feature>
<gene>
    <name evidence="10" type="ORF">FMM08_07450</name>
</gene>